<accession>A0A6S6PAM7</accession>
<dbReference type="EMBL" id="AP023326">
    <property type="protein sequence ID" value="BCI65807.1"/>
    <property type="molecule type" value="Genomic_DNA"/>
</dbReference>
<name>A0A6S6PAM7_ACEAC</name>
<reference evidence="1 2" key="1">
    <citation type="submission" date="2020-07" db="EMBL/GenBank/DDBJ databases">
        <title>Complete Genome Sequence of an acetic acid bacterium, Acetobacter aceti JCM20276.</title>
        <authorList>
            <person name="Hirose Y."/>
            <person name="Mihara H."/>
        </authorList>
    </citation>
    <scope>NUCLEOTIDE SEQUENCE [LARGE SCALE GENOMIC DNA]</scope>
    <source>
        <strain evidence="1 2">JCM20276</strain>
    </source>
</reference>
<evidence type="ECO:0000313" key="1">
    <source>
        <dbReference type="EMBL" id="BCI65807.1"/>
    </source>
</evidence>
<sequence>MAHHTPYDEARLGSVEVVEFIRETGGRIMPGRAEILSKQILGPDGKAAIDAIAKRTILKMDESILDGLNTLVREDTSSNVFDGYIGFVFDPSRTQHILMVRFFDFCRRNREQIGFIDCTRNLFMEILQTYPLPEAEVRFISTVRLAGAMSIHPGLSETNLTGSPKPVSVRAPLRIAAFLWMGFFANWHYRTMQQSVYGFGIAPLYPPHQGNSLKAYFPQFTEEMATRKIYLLDIFRKIELNLGNYRISESLVDRLGTEECLSLLVKMRSDLSKMIIDVRKIGKKRNRITTHDKMSEIGIARPKKDEAALLRFLILSDFGKRDLFGLMQMATDNFDILEHFHRVFSEEPLPVRVSEDDKDSHLLKEDIRQLLHEFIMPVQNGYKYDETEN</sequence>
<gene>
    <name evidence="1" type="ORF">AAJCM20276_04310</name>
</gene>
<dbReference type="AlphaFoldDB" id="A0A6S6PAM7"/>
<organism evidence="1 2">
    <name type="scientific">Acetobacter aceti</name>
    <dbReference type="NCBI Taxonomy" id="435"/>
    <lineage>
        <taxon>Bacteria</taxon>
        <taxon>Pseudomonadati</taxon>
        <taxon>Pseudomonadota</taxon>
        <taxon>Alphaproteobacteria</taxon>
        <taxon>Acetobacterales</taxon>
        <taxon>Acetobacteraceae</taxon>
        <taxon>Acetobacter</taxon>
        <taxon>Acetobacter subgen. Acetobacter</taxon>
    </lineage>
</organism>
<evidence type="ECO:0000313" key="2">
    <source>
        <dbReference type="Proteomes" id="UP000515220"/>
    </source>
</evidence>
<proteinExistence type="predicted"/>
<dbReference type="RefSeq" id="WP_099349466.1">
    <property type="nucleotide sequence ID" value="NZ_AP023326.1"/>
</dbReference>
<dbReference type="Proteomes" id="UP000515220">
    <property type="component" value="Chromosome"/>
</dbReference>
<protein>
    <submittedName>
        <fullName evidence="1">Uncharacterized protein</fullName>
    </submittedName>
</protein>